<comment type="similarity">
    <text evidence="3">In the N-terminal section; belongs to the PMEI family.</text>
</comment>
<organism evidence="12 13">
    <name type="scientific">Lupinus luteus</name>
    <name type="common">European yellow lupine</name>
    <dbReference type="NCBI Taxonomy" id="3873"/>
    <lineage>
        <taxon>Eukaryota</taxon>
        <taxon>Viridiplantae</taxon>
        <taxon>Streptophyta</taxon>
        <taxon>Embryophyta</taxon>
        <taxon>Tracheophyta</taxon>
        <taxon>Spermatophyta</taxon>
        <taxon>Magnoliopsida</taxon>
        <taxon>eudicotyledons</taxon>
        <taxon>Gunneridae</taxon>
        <taxon>Pentapetalae</taxon>
        <taxon>rosids</taxon>
        <taxon>fabids</taxon>
        <taxon>Fabales</taxon>
        <taxon>Fabaceae</taxon>
        <taxon>Papilionoideae</taxon>
        <taxon>50 kb inversion clade</taxon>
        <taxon>genistoids sensu lato</taxon>
        <taxon>core genistoids</taxon>
        <taxon>Genisteae</taxon>
        <taxon>Lupinus</taxon>
    </lineage>
</organism>
<feature type="active site" evidence="8">
    <location>
        <position position="363"/>
    </location>
</feature>
<keyword evidence="10" id="KW-0732">Signal</keyword>
<dbReference type="CDD" id="cd15799">
    <property type="entry name" value="PMEI-like_4"/>
    <property type="match status" value="1"/>
</dbReference>
<dbReference type="SMART" id="SM00856">
    <property type="entry name" value="PMEI"/>
    <property type="match status" value="1"/>
</dbReference>
<dbReference type="InterPro" id="IPR011050">
    <property type="entry name" value="Pectin_lyase_fold/virulence"/>
</dbReference>
<dbReference type="PROSITE" id="PS00503">
    <property type="entry name" value="PECTINESTERASE_2"/>
    <property type="match status" value="1"/>
</dbReference>
<dbReference type="InterPro" id="IPR012334">
    <property type="entry name" value="Pectin_lyas_fold"/>
</dbReference>
<evidence type="ECO:0000256" key="6">
    <source>
        <dbReference type="ARBA" id="ARBA00022801"/>
    </source>
</evidence>
<dbReference type="FunFam" id="2.160.20.10:FF:000001">
    <property type="entry name" value="Pectinesterase"/>
    <property type="match status" value="1"/>
</dbReference>
<dbReference type="PANTHER" id="PTHR31707">
    <property type="entry name" value="PECTINESTERASE"/>
    <property type="match status" value="1"/>
</dbReference>
<keyword evidence="13" id="KW-1185">Reference proteome</keyword>
<feature type="signal peptide" evidence="10">
    <location>
        <begin position="1"/>
        <end position="37"/>
    </location>
</feature>
<evidence type="ECO:0000256" key="1">
    <source>
        <dbReference type="ARBA" id="ARBA00004191"/>
    </source>
</evidence>
<dbReference type="Pfam" id="PF04043">
    <property type="entry name" value="PMEI"/>
    <property type="match status" value="1"/>
</dbReference>
<dbReference type="InterPro" id="IPR035513">
    <property type="entry name" value="Invertase/methylesterase_inhib"/>
</dbReference>
<evidence type="ECO:0000256" key="4">
    <source>
        <dbReference type="ARBA" id="ARBA00007786"/>
    </source>
</evidence>
<dbReference type="SUPFAM" id="SSF101148">
    <property type="entry name" value="Plant invertase/pectin methylesterase inhibitor"/>
    <property type="match status" value="1"/>
</dbReference>
<keyword evidence="6 9" id="KW-0378">Hydrolase</keyword>
<dbReference type="SUPFAM" id="SSF51126">
    <property type="entry name" value="Pectin lyase-like"/>
    <property type="match status" value="1"/>
</dbReference>
<dbReference type="Pfam" id="PF01095">
    <property type="entry name" value="Pectinesterase"/>
    <property type="match status" value="1"/>
</dbReference>
<dbReference type="EC" id="3.1.1.11" evidence="9"/>
<dbReference type="Gene3D" id="2.160.20.10">
    <property type="entry name" value="Single-stranded right-handed beta-helix, Pectin lyase-like"/>
    <property type="match status" value="1"/>
</dbReference>
<evidence type="ECO:0000313" key="13">
    <source>
        <dbReference type="Proteomes" id="UP001497480"/>
    </source>
</evidence>
<dbReference type="InterPro" id="IPR000070">
    <property type="entry name" value="Pectinesterase_cat"/>
</dbReference>
<comment type="catalytic activity">
    <reaction evidence="9">
        <text>[(1-&gt;4)-alpha-D-galacturonosyl methyl ester](n) + n H2O = [(1-&gt;4)-alpha-D-galacturonosyl](n) + n methanol + n H(+)</text>
        <dbReference type="Rhea" id="RHEA:22380"/>
        <dbReference type="Rhea" id="RHEA-COMP:14570"/>
        <dbReference type="Rhea" id="RHEA-COMP:14573"/>
        <dbReference type="ChEBI" id="CHEBI:15377"/>
        <dbReference type="ChEBI" id="CHEBI:15378"/>
        <dbReference type="ChEBI" id="CHEBI:17790"/>
        <dbReference type="ChEBI" id="CHEBI:140522"/>
        <dbReference type="ChEBI" id="CHEBI:140523"/>
        <dbReference type="EC" id="3.1.1.11"/>
    </reaction>
</comment>
<gene>
    <name evidence="12" type="ORF">LLUT_LOCUS5897</name>
</gene>
<evidence type="ECO:0000256" key="3">
    <source>
        <dbReference type="ARBA" id="ARBA00006027"/>
    </source>
</evidence>
<comment type="subcellular location">
    <subcellularLocation>
        <location evidence="1">Secreted</location>
        <location evidence="1">Cell wall</location>
    </subcellularLocation>
</comment>
<reference evidence="12 13" key="1">
    <citation type="submission" date="2024-03" db="EMBL/GenBank/DDBJ databases">
        <authorList>
            <person name="Martinez-Hernandez J."/>
        </authorList>
    </citation>
    <scope>NUCLEOTIDE SEQUENCE [LARGE SCALE GENOMIC DNA]</scope>
</reference>
<dbReference type="AlphaFoldDB" id="A0AAV1W6M4"/>
<keyword evidence="7 9" id="KW-0063">Aspartyl esterase</keyword>
<evidence type="ECO:0000256" key="2">
    <source>
        <dbReference type="ARBA" id="ARBA00005184"/>
    </source>
</evidence>
<comment type="pathway">
    <text evidence="2 9">Glycan metabolism; pectin degradation; 2-dehydro-3-deoxy-D-gluconate from pectin: step 1/5.</text>
</comment>
<comment type="caution">
    <text evidence="12">The sequence shown here is derived from an EMBL/GenBank/DDBJ whole genome shotgun (WGS) entry which is preliminary data.</text>
</comment>
<evidence type="ECO:0000256" key="10">
    <source>
        <dbReference type="SAM" id="SignalP"/>
    </source>
</evidence>
<proteinExistence type="inferred from homology"/>
<dbReference type="InterPro" id="IPR006501">
    <property type="entry name" value="Pectinesterase_inhib_dom"/>
</dbReference>
<accession>A0AAV1W6M4</accession>
<name>A0AAV1W6M4_LUPLU</name>
<evidence type="ECO:0000259" key="11">
    <source>
        <dbReference type="SMART" id="SM00856"/>
    </source>
</evidence>
<evidence type="ECO:0000256" key="9">
    <source>
        <dbReference type="RuleBase" id="RU000589"/>
    </source>
</evidence>
<feature type="domain" description="Pectinesterase inhibitor" evidence="11">
    <location>
        <begin position="52"/>
        <end position="179"/>
    </location>
</feature>
<evidence type="ECO:0000256" key="5">
    <source>
        <dbReference type="ARBA" id="ARBA00022512"/>
    </source>
</evidence>
<dbReference type="InterPro" id="IPR033131">
    <property type="entry name" value="Pectinesterase_Asp_AS"/>
</dbReference>
<dbReference type="Gene3D" id="1.20.140.40">
    <property type="entry name" value="Invertase/pectin methylesterase inhibitor family protein"/>
    <property type="match status" value="1"/>
</dbReference>
<dbReference type="Proteomes" id="UP001497480">
    <property type="component" value="Unassembled WGS sequence"/>
</dbReference>
<feature type="chain" id="PRO_5043685024" description="Pectinesterase" evidence="10">
    <location>
        <begin position="38"/>
        <end position="527"/>
    </location>
</feature>
<protein>
    <recommendedName>
        <fullName evidence="9">Pectinesterase</fullName>
        <ecNumber evidence="9">3.1.1.11</ecNumber>
    </recommendedName>
</protein>
<evidence type="ECO:0000256" key="7">
    <source>
        <dbReference type="ARBA" id="ARBA00023085"/>
    </source>
</evidence>
<dbReference type="EMBL" id="CAXHTB010000004">
    <property type="protein sequence ID" value="CAL0304837.1"/>
    <property type="molecule type" value="Genomic_DNA"/>
</dbReference>
<keyword evidence="5" id="KW-0964">Secreted</keyword>
<dbReference type="GO" id="GO:0042545">
    <property type="term" value="P:cell wall modification"/>
    <property type="evidence" value="ECO:0007669"/>
    <property type="project" value="UniProtKB-UniRule"/>
</dbReference>
<evidence type="ECO:0000313" key="12">
    <source>
        <dbReference type="EMBL" id="CAL0304837.1"/>
    </source>
</evidence>
<evidence type="ECO:0000256" key="8">
    <source>
        <dbReference type="PROSITE-ProRule" id="PRU10040"/>
    </source>
</evidence>
<dbReference type="GO" id="GO:0030599">
    <property type="term" value="F:pectinesterase activity"/>
    <property type="evidence" value="ECO:0007669"/>
    <property type="project" value="UniProtKB-UniRule"/>
</dbReference>
<keyword evidence="5" id="KW-0134">Cell wall</keyword>
<sequence>MVHSFTKHLTPMSTFFSYFLLMVVFLGQCTTPFGVSGAPLSGCDGVECLMVSRSDFVDSLRTVANVLHSVTTSLLNITHVGNNHSMFHLSDDDASDCNKLLDISTYLLDLSISAIKSPKGKTNSTTGNFSSDLRTWLSAVLTNIDTCMKGFGETNDFLMSQISTNINNVTTLINNLLSKVNPSLGHLSTKHDHFPSWFKPSDHNLLQIGDISADVVVAADGSGHYTKVMDAVNVAPEYSIKRFVVLVRKGVYTENVVIGKTNWNLVMIGEGMDATIITSNLFKTPNLSTYGTATFAVNGRGFIAKDISFRNTAGPEKNQAVALRSDSDLSVFYRCGIFGYQDTLYAHTMRQFYRECNISGTVDFIFGNATVVFQNCLILAKKGKPNQKNIITAQGARYPNHTSCFSFQACNITADNDLIPFQNSTETYLGRPWQRYSKTVFMQNYLSDVVSPKGWLEWNGTKYLDTLYYAEYNNTGPGAALDKRVKWPGYHILNDSSQASIYTVAKLILGDLWLPLTGVNFTSGFVV</sequence>
<dbReference type="GO" id="GO:0004857">
    <property type="term" value="F:enzyme inhibitor activity"/>
    <property type="evidence" value="ECO:0007669"/>
    <property type="project" value="InterPro"/>
</dbReference>
<comment type="similarity">
    <text evidence="4">In the C-terminal section; belongs to the pectinesterase family.</text>
</comment>
<dbReference type="GO" id="GO:0045490">
    <property type="term" value="P:pectin catabolic process"/>
    <property type="evidence" value="ECO:0007669"/>
    <property type="project" value="UniProtKB-UniRule"/>
</dbReference>